<dbReference type="RefSeq" id="WP_181750168.1">
    <property type="nucleotide sequence ID" value="NZ_JACEIQ010000001.1"/>
</dbReference>
<dbReference type="InterPro" id="IPR019109">
    <property type="entry name" value="MamF_MmsF"/>
</dbReference>
<accession>A0A7W1WN81</accession>
<organism evidence="6 7">
    <name type="scientific">Paenactinomyces guangxiensis</name>
    <dbReference type="NCBI Taxonomy" id="1490290"/>
    <lineage>
        <taxon>Bacteria</taxon>
        <taxon>Bacillati</taxon>
        <taxon>Bacillota</taxon>
        <taxon>Bacilli</taxon>
        <taxon>Bacillales</taxon>
        <taxon>Thermoactinomycetaceae</taxon>
        <taxon>Paenactinomyces</taxon>
    </lineage>
</organism>
<name>A0A7W1WN81_9BACL</name>
<evidence type="ECO:0000256" key="1">
    <source>
        <dbReference type="ARBA" id="ARBA00004141"/>
    </source>
</evidence>
<feature type="transmembrane region" description="Helical" evidence="5">
    <location>
        <begin position="79"/>
        <end position="97"/>
    </location>
</feature>
<dbReference type="AlphaFoldDB" id="A0A7W1WN81"/>
<feature type="transmembrane region" description="Helical" evidence="5">
    <location>
        <begin position="14"/>
        <end position="37"/>
    </location>
</feature>
<comment type="caution">
    <text evidence="6">The sequence shown here is derived from an EMBL/GenBank/DDBJ whole genome shotgun (WGS) entry which is preliminary data.</text>
</comment>
<feature type="transmembrane region" description="Helical" evidence="5">
    <location>
        <begin position="52"/>
        <end position="73"/>
    </location>
</feature>
<evidence type="ECO:0000256" key="4">
    <source>
        <dbReference type="ARBA" id="ARBA00023136"/>
    </source>
</evidence>
<evidence type="ECO:0000313" key="7">
    <source>
        <dbReference type="Proteomes" id="UP000535491"/>
    </source>
</evidence>
<keyword evidence="2 5" id="KW-0812">Transmembrane</keyword>
<sequence>MTSDQKLLTSEEKLLAVLSHGGFFLFPIIVPLLIFLLKKDSEFVRNHAREALIFHLTIVIAGYISAILAIILIGLFTAVAVVIFALVVTIIAIVKAAEGKIYHYPLTSQWAQKL</sequence>
<evidence type="ECO:0000313" key="6">
    <source>
        <dbReference type="EMBL" id="MBA4492945.1"/>
    </source>
</evidence>
<dbReference type="EMBL" id="JACEIQ010000001">
    <property type="protein sequence ID" value="MBA4492945.1"/>
    <property type="molecule type" value="Genomic_DNA"/>
</dbReference>
<evidence type="ECO:0000256" key="3">
    <source>
        <dbReference type="ARBA" id="ARBA00022989"/>
    </source>
</evidence>
<gene>
    <name evidence="6" type="ORF">H1191_01275</name>
</gene>
<dbReference type="Pfam" id="PF09685">
    <property type="entry name" value="MamF_MmsF"/>
    <property type="match status" value="1"/>
</dbReference>
<keyword evidence="7" id="KW-1185">Reference proteome</keyword>
<evidence type="ECO:0000256" key="2">
    <source>
        <dbReference type="ARBA" id="ARBA00022692"/>
    </source>
</evidence>
<protein>
    <submittedName>
        <fullName evidence="6">DUF4870 domain-containing protein</fullName>
    </submittedName>
</protein>
<keyword evidence="4 5" id="KW-0472">Membrane</keyword>
<proteinExistence type="predicted"/>
<comment type="subcellular location">
    <subcellularLocation>
        <location evidence="1">Membrane</location>
        <topology evidence="1">Multi-pass membrane protein</topology>
    </subcellularLocation>
</comment>
<dbReference type="Proteomes" id="UP000535491">
    <property type="component" value="Unassembled WGS sequence"/>
</dbReference>
<keyword evidence="3 5" id="KW-1133">Transmembrane helix</keyword>
<evidence type="ECO:0000256" key="5">
    <source>
        <dbReference type="SAM" id="Phobius"/>
    </source>
</evidence>
<reference evidence="6 7" key="1">
    <citation type="submission" date="2020-07" db="EMBL/GenBank/DDBJ databases">
        <authorList>
            <person name="Feng H."/>
        </authorList>
    </citation>
    <scope>NUCLEOTIDE SEQUENCE [LARGE SCALE GENOMIC DNA]</scope>
    <source>
        <strain evidence="7">s-10</strain>
    </source>
</reference>